<feature type="region of interest" description="Disordered" evidence="1">
    <location>
        <begin position="157"/>
        <end position="195"/>
    </location>
</feature>
<dbReference type="RefSeq" id="WP_073878638.1">
    <property type="nucleotide sequence ID" value="NZ_MPNT01000027.1"/>
</dbReference>
<proteinExistence type="predicted"/>
<keyword evidence="3" id="KW-1185">Reference proteome</keyword>
<evidence type="ECO:0000256" key="1">
    <source>
        <dbReference type="SAM" id="MobiDB-lite"/>
    </source>
</evidence>
<evidence type="ECO:0000313" key="3">
    <source>
        <dbReference type="Proteomes" id="UP000186438"/>
    </source>
</evidence>
<dbReference type="EMBL" id="MPNT01000027">
    <property type="protein sequence ID" value="OJZ69474.1"/>
    <property type="molecule type" value="Genomic_DNA"/>
</dbReference>
<organism evidence="2 3">
    <name type="scientific">Mycobacterium paraffinicum</name>
    <dbReference type="NCBI Taxonomy" id="53378"/>
    <lineage>
        <taxon>Bacteria</taxon>
        <taxon>Bacillati</taxon>
        <taxon>Actinomycetota</taxon>
        <taxon>Actinomycetes</taxon>
        <taxon>Mycobacteriales</taxon>
        <taxon>Mycobacteriaceae</taxon>
        <taxon>Mycobacterium</taxon>
    </lineage>
</organism>
<gene>
    <name evidence="2" type="ORF">BRW65_23005</name>
</gene>
<dbReference type="Proteomes" id="UP000186438">
    <property type="component" value="Unassembled WGS sequence"/>
</dbReference>
<protein>
    <submittedName>
        <fullName evidence="2">Uncharacterized protein</fullName>
    </submittedName>
</protein>
<dbReference type="STRING" id="53378.BRW65_23005"/>
<name>A0A1Q4HPF4_9MYCO</name>
<sequence>MASLDAFVAASQEQHRRYFEMFGVNPEGGDGLRALSWAIHASTVPRVQDIRHEVIGLGFSTAVLRSYIAATSADHIPLERAATMLDAGAEAGDTSRRINIDGAAKILANSRMEAAEVAAVPDPDSPAGQAAIVGIVSKYQASSAAVMEESAAAEQAAGRKAMNAGSGGEDGLPPDHGGIEAVDYTTQPLAPPQPLPESPWQYNIDFTSEVEAFKDGMPPVSAGSIASIDDVWNELHRCFNCNFPMGGAPKAFPNVGDELPLEIRTAGQKLLNFPVRVTEIQRTASAIDIEFVTLPGHVDGPDSTIHFRFFEQGGQLHLATHGLITQGPGSEDVPILSPGLRSAYTGVAHAVWQPYINNLTRNIANSKGYVTYGPGQ</sequence>
<dbReference type="AlphaFoldDB" id="A0A1Q4HPF4"/>
<reference evidence="2 3" key="1">
    <citation type="submission" date="2016-11" db="EMBL/GenBank/DDBJ databases">
        <title>Genome sequences of unsequenced Mycobacteria.</title>
        <authorList>
            <person name="Greninger A.L."/>
            <person name="Fang F."/>
            <person name="Jerome K.R."/>
        </authorList>
    </citation>
    <scope>NUCLEOTIDE SEQUENCE [LARGE SCALE GENOMIC DNA]</scope>
    <source>
        <strain evidence="2 3">M11</strain>
    </source>
</reference>
<accession>A0A1Q4HPF4</accession>
<evidence type="ECO:0000313" key="2">
    <source>
        <dbReference type="EMBL" id="OJZ69474.1"/>
    </source>
</evidence>
<comment type="caution">
    <text evidence="2">The sequence shown here is derived from an EMBL/GenBank/DDBJ whole genome shotgun (WGS) entry which is preliminary data.</text>
</comment>